<dbReference type="SUPFAM" id="SSF49899">
    <property type="entry name" value="Concanavalin A-like lectins/glucanases"/>
    <property type="match status" value="1"/>
</dbReference>
<feature type="domain" description="Calcineurin-like phosphoesterase" evidence="3">
    <location>
        <begin position="69"/>
        <end position="207"/>
    </location>
</feature>
<protein>
    <recommendedName>
        <fullName evidence="3">Calcineurin-like phosphoesterase domain-containing protein</fullName>
    </recommendedName>
</protein>
<dbReference type="Gene3D" id="2.60.120.200">
    <property type="match status" value="1"/>
</dbReference>
<dbReference type="EMBL" id="KQ965762">
    <property type="protein sequence ID" value="KXS15361.1"/>
    <property type="molecule type" value="Genomic_DNA"/>
</dbReference>
<dbReference type="InterPro" id="IPR036770">
    <property type="entry name" value="Ankyrin_rpt-contain_sf"/>
</dbReference>
<dbReference type="InterPro" id="IPR029052">
    <property type="entry name" value="Metallo-depent_PP-like"/>
</dbReference>
<dbReference type="InterPro" id="IPR002110">
    <property type="entry name" value="Ankyrin_rpt"/>
</dbReference>
<dbReference type="InterPro" id="IPR004843">
    <property type="entry name" value="Calcineurin-like_PHP"/>
</dbReference>
<evidence type="ECO:0000256" key="2">
    <source>
        <dbReference type="SAM" id="Phobius"/>
    </source>
</evidence>
<dbReference type="Gene3D" id="1.25.40.20">
    <property type="entry name" value="Ankyrin repeat-containing domain"/>
    <property type="match status" value="1"/>
</dbReference>
<reference evidence="4 5" key="1">
    <citation type="journal article" date="2015" name="Genome Biol. Evol.">
        <title>Phylogenomic analyses indicate that early fungi evolved digesting cell walls of algal ancestors of land plants.</title>
        <authorList>
            <person name="Chang Y."/>
            <person name="Wang S."/>
            <person name="Sekimoto S."/>
            <person name="Aerts A.L."/>
            <person name="Choi C."/>
            <person name="Clum A."/>
            <person name="LaButti K.M."/>
            <person name="Lindquist E.A."/>
            <person name="Yee Ngan C."/>
            <person name="Ohm R.A."/>
            <person name="Salamov A.A."/>
            <person name="Grigoriev I.V."/>
            <person name="Spatafora J.W."/>
            <person name="Berbee M.L."/>
        </authorList>
    </citation>
    <scope>NUCLEOTIDE SEQUENCE [LARGE SCALE GENOMIC DNA]</scope>
    <source>
        <strain evidence="4 5">JEL478</strain>
    </source>
</reference>
<feature type="region of interest" description="Disordered" evidence="1">
    <location>
        <begin position="1001"/>
        <end position="1047"/>
    </location>
</feature>
<dbReference type="Gene3D" id="3.60.21.10">
    <property type="match status" value="1"/>
</dbReference>
<evidence type="ECO:0000259" key="3">
    <source>
        <dbReference type="Pfam" id="PF00149"/>
    </source>
</evidence>
<accession>A0A139AEX8</accession>
<organism evidence="4 5">
    <name type="scientific">Gonapodya prolifera (strain JEL478)</name>
    <name type="common">Monoblepharis prolifera</name>
    <dbReference type="NCBI Taxonomy" id="1344416"/>
    <lineage>
        <taxon>Eukaryota</taxon>
        <taxon>Fungi</taxon>
        <taxon>Fungi incertae sedis</taxon>
        <taxon>Chytridiomycota</taxon>
        <taxon>Chytridiomycota incertae sedis</taxon>
        <taxon>Monoblepharidomycetes</taxon>
        <taxon>Monoblepharidales</taxon>
        <taxon>Gonapodyaceae</taxon>
        <taxon>Gonapodya</taxon>
    </lineage>
</organism>
<sequence length="1110" mass="122178">MLSRHVRIVLAEIGATTEESDSYASLTRAMILSTVFLVASLCLLQIAGTIAGKADANDPRFTIATPLSKTFQYLVENRGDDNIVFVAHLGDVTEHGGDAEETAAGATFSRGLGDRIPYSVLAGNHDVKSSTTDARGSTPYLGNFGPQRFAKMPTFGGAYHIVKAGGRNWLIMALDWRQSDSCLVWVQGILDAHKTLPVILTTHDIVSADDGKATLSSCGQKLWDNLISKNDQIFFELPTCTYLLRTDITSTTPFGSTLQTTKYYGGAGMIRPYHFDLIRNRIDIEAKSPWLLDRDETLHEQETLELTEDEDRFSLEVVFVGTLAYWRFDSEGISGIAGPGVVANGTIVKDLSGNKINLRAGLVNGNDPKILTTSTDHHSYQPSHSSVCFDGAKAPSNRCRIFEAATNAHDWMGVYSWQGRSPEVNKIDGDPDEPTLSLNVSPEWFAQFVQYPIAGKSSVTAWSHAIEPEKWHHVAVVNDGKVTTMYVDSSVIVRNPSAPAKGVALTGKPFVLGATPYANAFDQSFCRYIGDVSIVERPLKSPVHTTNLAHSRRSELPNLPEPRCMSADLNAQLIEAVESGSEVDVKRLIDEGASPDARKRVTLRAKVDDGKGGFEWMEDTVDCENALGLAILHARVAIVRLLLDNGASVDSEVQWKVANCQGTRDWTSDEWQRQRWWWTCGFPSLLTAAIGHCGKSTDFKGSKYNILNINGQLSANLRGGTVTIEHPKKSQERSVRLTVEPKMEIVRSLLEHGAIVTDVDLKAAQKNPNREFLQTLESHHRTLVMNEPTSGLKHVKDKLNKPKPHFAAGNHEVAMATENTAVGKRRIAKGKRDIAALKSLTSALVQNGSTVRSEVTELHSRSNARLVQMNATLRSHNSTLKQDNASRVVAAGGNIGGAKSLAEIAGEKAKLMATQTNVAALVQDVSTLQNEVTSLRNGSITADQEHSTPYNHTSSLEQEVSTLRARITLLEQDNTALRLDIPSLRRETTVLREENISLRQENSALRSQRAAAETRADAADERARDVERKYAEKRTLSSGAERLEQDNKSLRQEVSDLRRDNVSLRQDVKDLFEEISTLHSDNSNLRFDYNTLRTEGGTGNTGMKRKRRDS</sequence>
<dbReference type="SUPFAM" id="SSF48403">
    <property type="entry name" value="Ankyrin repeat"/>
    <property type="match status" value="1"/>
</dbReference>
<dbReference type="SMART" id="SM00248">
    <property type="entry name" value="ANK"/>
    <property type="match status" value="2"/>
</dbReference>
<gene>
    <name evidence="4" type="ORF">M427DRAFT_69995</name>
</gene>
<feature type="compositionally biased region" description="Basic and acidic residues" evidence="1">
    <location>
        <begin position="1012"/>
        <end position="1047"/>
    </location>
</feature>
<evidence type="ECO:0000313" key="5">
    <source>
        <dbReference type="Proteomes" id="UP000070544"/>
    </source>
</evidence>
<dbReference type="AlphaFoldDB" id="A0A139AEX8"/>
<dbReference type="OrthoDB" id="3333935at2759"/>
<dbReference type="InterPro" id="IPR013320">
    <property type="entry name" value="ConA-like_dom_sf"/>
</dbReference>
<keyword evidence="2" id="KW-0812">Transmembrane</keyword>
<feature type="region of interest" description="Disordered" evidence="1">
    <location>
        <begin position="1091"/>
        <end position="1110"/>
    </location>
</feature>
<proteinExistence type="predicted"/>
<keyword evidence="2" id="KW-1133">Transmembrane helix</keyword>
<dbReference type="Pfam" id="PF00149">
    <property type="entry name" value="Metallophos"/>
    <property type="match status" value="1"/>
</dbReference>
<name>A0A139AEX8_GONPJ</name>
<dbReference type="PANTHER" id="PTHR43143:SF5">
    <property type="entry name" value="SECRETED PROTEIN"/>
    <property type="match status" value="1"/>
</dbReference>
<dbReference type="Proteomes" id="UP000070544">
    <property type="component" value="Unassembled WGS sequence"/>
</dbReference>
<dbReference type="Pfam" id="PF13385">
    <property type="entry name" value="Laminin_G_3"/>
    <property type="match status" value="1"/>
</dbReference>
<dbReference type="SUPFAM" id="SSF56300">
    <property type="entry name" value="Metallo-dependent phosphatases"/>
    <property type="match status" value="1"/>
</dbReference>
<feature type="transmembrane region" description="Helical" evidence="2">
    <location>
        <begin position="29"/>
        <end position="51"/>
    </location>
</feature>
<dbReference type="STRING" id="1344416.A0A139AEX8"/>
<dbReference type="PANTHER" id="PTHR43143">
    <property type="entry name" value="METALLOPHOSPHOESTERASE, CALCINEURIN SUPERFAMILY"/>
    <property type="match status" value="1"/>
</dbReference>
<evidence type="ECO:0000313" key="4">
    <source>
        <dbReference type="EMBL" id="KXS15361.1"/>
    </source>
</evidence>
<dbReference type="Gene3D" id="1.20.5.170">
    <property type="match status" value="1"/>
</dbReference>
<dbReference type="GO" id="GO:0016787">
    <property type="term" value="F:hydrolase activity"/>
    <property type="evidence" value="ECO:0007669"/>
    <property type="project" value="InterPro"/>
</dbReference>
<dbReference type="InterPro" id="IPR051918">
    <property type="entry name" value="STPP_CPPED1"/>
</dbReference>
<evidence type="ECO:0000256" key="1">
    <source>
        <dbReference type="SAM" id="MobiDB-lite"/>
    </source>
</evidence>
<keyword evidence="5" id="KW-1185">Reference proteome</keyword>
<keyword evidence="2" id="KW-0472">Membrane</keyword>